<evidence type="ECO:0000313" key="1">
    <source>
        <dbReference type="EMBL" id="OGH86354.1"/>
    </source>
</evidence>
<sequence>MSFYPTKNLSSEEKNQMQIDFDELFSTSEGRDKLWFELKKSFSILSPQDIFNFSESYTRWFALVSWKKFITLSLEDALFVVDKVLLSGIFLDQEPWQSILDYLNLKTLDQVDMSDKYSQLKEKILNSQEIITKRADGSFYRISDLAKELKKANVSKDDLGFANIISNLSSFVGDRLNKLSLEAEKTTDFVATFKACLDFLLGVEKDTIWYMVDALNYPVQYESEPGENLAPVEVIDNEEVTDSEFLDIEKTLDEIVEQDLAEQESSSEVEEGEIILSQNVIEDIPNIYQEIKTNFEQKYLYDENGELSPIEDVLADLAQMAEERGNENIEDLYFFDENSGKFVWNEDLTGGNA</sequence>
<dbReference type="AlphaFoldDB" id="A0A1F6NRW2"/>
<proteinExistence type="predicted"/>
<dbReference type="Proteomes" id="UP000178349">
    <property type="component" value="Unassembled WGS sequence"/>
</dbReference>
<dbReference type="EMBL" id="MFQW01000022">
    <property type="protein sequence ID" value="OGH86354.1"/>
    <property type="molecule type" value="Genomic_DNA"/>
</dbReference>
<reference evidence="1 2" key="1">
    <citation type="journal article" date="2016" name="Nat. Commun.">
        <title>Thousands of microbial genomes shed light on interconnected biogeochemical processes in an aquifer system.</title>
        <authorList>
            <person name="Anantharaman K."/>
            <person name="Brown C.T."/>
            <person name="Hug L.A."/>
            <person name="Sharon I."/>
            <person name="Castelle C.J."/>
            <person name="Probst A.J."/>
            <person name="Thomas B.C."/>
            <person name="Singh A."/>
            <person name="Wilkins M.J."/>
            <person name="Karaoz U."/>
            <person name="Brodie E.L."/>
            <person name="Williams K.H."/>
            <person name="Hubbard S.S."/>
            <person name="Banfield J.F."/>
        </authorList>
    </citation>
    <scope>NUCLEOTIDE SEQUENCE [LARGE SCALE GENOMIC DNA]</scope>
</reference>
<protein>
    <submittedName>
        <fullName evidence="1">Uncharacterized protein</fullName>
    </submittedName>
</protein>
<organism evidence="1 2">
    <name type="scientific">Candidatus Magasanikbacteria bacterium RIFOXYC12_FULL_33_11</name>
    <dbReference type="NCBI Taxonomy" id="1798701"/>
    <lineage>
        <taxon>Bacteria</taxon>
        <taxon>Candidatus Magasanikiibacteriota</taxon>
    </lineage>
</organism>
<name>A0A1F6NRW2_9BACT</name>
<gene>
    <name evidence="1" type="ORF">A2493_03700</name>
</gene>
<evidence type="ECO:0000313" key="2">
    <source>
        <dbReference type="Proteomes" id="UP000178349"/>
    </source>
</evidence>
<accession>A0A1F6NRW2</accession>
<comment type="caution">
    <text evidence="1">The sequence shown here is derived from an EMBL/GenBank/DDBJ whole genome shotgun (WGS) entry which is preliminary data.</text>
</comment>